<dbReference type="Proteomes" id="UP000177141">
    <property type="component" value="Unassembled WGS sequence"/>
</dbReference>
<evidence type="ECO:0000313" key="1">
    <source>
        <dbReference type="EMBL" id="OGK45768.1"/>
    </source>
</evidence>
<comment type="caution">
    <text evidence="1">The sequence shown here is derived from an EMBL/GenBank/DDBJ whole genome shotgun (WGS) entry which is preliminary data.</text>
</comment>
<protein>
    <submittedName>
        <fullName evidence="1">Uncharacterized protein</fullName>
    </submittedName>
</protein>
<gene>
    <name evidence="1" type="ORF">A3A93_05095</name>
</gene>
<dbReference type="AlphaFoldDB" id="A0A1F7IQY2"/>
<dbReference type="EMBL" id="MGAL01000050">
    <property type="protein sequence ID" value="OGK45768.1"/>
    <property type="molecule type" value="Genomic_DNA"/>
</dbReference>
<proteinExistence type="predicted"/>
<name>A0A1F7IQY2_9BACT</name>
<reference evidence="1 2" key="1">
    <citation type="journal article" date="2016" name="Nat. Commun.">
        <title>Thousands of microbial genomes shed light on interconnected biogeochemical processes in an aquifer system.</title>
        <authorList>
            <person name="Anantharaman K."/>
            <person name="Brown C.T."/>
            <person name="Hug L.A."/>
            <person name="Sharon I."/>
            <person name="Castelle C.J."/>
            <person name="Probst A.J."/>
            <person name="Thomas B.C."/>
            <person name="Singh A."/>
            <person name="Wilkins M.J."/>
            <person name="Karaoz U."/>
            <person name="Brodie E.L."/>
            <person name="Williams K.H."/>
            <person name="Hubbard S.S."/>
            <person name="Banfield J.F."/>
        </authorList>
    </citation>
    <scope>NUCLEOTIDE SEQUENCE [LARGE SCALE GENOMIC DNA]</scope>
</reference>
<sequence>MINSDFYPHPRVTEFYFKPRKSTFGTFAINACEDKDDFRHCLMAFDQGRGIFDELLFEFGKKSEDEDNNLGRYLINPFCLRKRQADSLYSLSMVREMLASTPYGFILEDQSSGNQAIVSFEWFQDEAEIESFRTPLPFLSSDLDLNIHDIFIHQIQGYTSRTQGAKNPFPQILWPELLTCYVANFAHFGGLKRLFYLPRELVRPERFRMRSSSDWIYRQVPERLGFTRNESTFHNVSPYTYAFSENAQ</sequence>
<organism evidence="1 2">
    <name type="scientific">Candidatus Roizmanbacteria bacterium RIFCSPLOWO2_01_FULL_38_12</name>
    <dbReference type="NCBI Taxonomy" id="1802061"/>
    <lineage>
        <taxon>Bacteria</taxon>
        <taxon>Candidatus Roizmaniibacteriota</taxon>
    </lineage>
</organism>
<accession>A0A1F7IQY2</accession>
<evidence type="ECO:0000313" key="2">
    <source>
        <dbReference type="Proteomes" id="UP000177141"/>
    </source>
</evidence>